<evidence type="ECO:0000256" key="2">
    <source>
        <dbReference type="SAM" id="Phobius"/>
    </source>
</evidence>
<dbReference type="PANTHER" id="PTHR46950:SF2">
    <property type="entry name" value="MAGNESIUM TRANSPORTER CORA-LIKE FAMILY PROTEIN"/>
    <property type="match status" value="1"/>
</dbReference>
<accession>A0AAE1S797</accession>
<evidence type="ECO:0000256" key="1">
    <source>
        <dbReference type="SAM" id="MobiDB-lite"/>
    </source>
</evidence>
<keyword evidence="2" id="KW-0812">Transmembrane</keyword>
<dbReference type="Proteomes" id="UP001291623">
    <property type="component" value="Unassembled WGS sequence"/>
</dbReference>
<name>A0AAE1S797_9SOLA</name>
<gene>
    <name evidence="3" type="ORF">RND71_015381</name>
</gene>
<keyword evidence="2" id="KW-1133">Transmembrane helix</keyword>
<dbReference type="AlphaFoldDB" id="A0AAE1S797"/>
<reference evidence="3" key="1">
    <citation type="submission" date="2023-12" db="EMBL/GenBank/DDBJ databases">
        <title>Genome assembly of Anisodus tanguticus.</title>
        <authorList>
            <person name="Wang Y.-J."/>
        </authorList>
    </citation>
    <scope>NUCLEOTIDE SEQUENCE</scope>
    <source>
        <strain evidence="3">KB-2021</strain>
        <tissue evidence="3">Leaf</tissue>
    </source>
</reference>
<protein>
    <submittedName>
        <fullName evidence="3">Uncharacterized protein</fullName>
    </submittedName>
</protein>
<dbReference type="PANTHER" id="PTHR46950">
    <property type="entry name" value="MAGNESIUM TRANSPORTER CORA-LIKE FAMILY PROTEIN"/>
    <property type="match status" value="1"/>
</dbReference>
<keyword evidence="2" id="KW-0472">Membrane</keyword>
<dbReference type="EMBL" id="JAVYJV010000008">
    <property type="protein sequence ID" value="KAK4364023.1"/>
    <property type="molecule type" value="Genomic_DNA"/>
</dbReference>
<feature type="region of interest" description="Disordered" evidence="1">
    <location>
        <begin position="66"/>
        <end position="89"/>
    </location>
</feature>
<proteinExistence type="predicted"/>
<evidence type="ECO:0000313" key="3">
    <source>
        <dbReference type="EMBL" id="KAK4364023.1"/>
    </source>
</evidence>
<evidence type="ECO:0000313" key="4">
    <source>
        <dbReference type="Proteomes" id="UP001291623"/>
    </source>
</evidence>
<organism evidence="3 4">
    <name type="scientific">Anisodus tanguticus</name>
    <dbReference type="NCBI Taxonomy" id="243964"/>
    <lineage>
        <taxon>Eukaryota</taxon>
        <taxon>Viridiplantae</taxon>
        <taxon>Streptophyta</taxon>
        <taxon>Embryophyta</taxon>
        <taxon>Tracheophyta</taxon>
        <taxon>Spermatophyta</taxon>
        <taxon>Magnoliopsida</taxon>
        <taxon>eudicotyledons</taxon>
        <taxon>Gunneridae</taxon>
        <taxon>Pentapetalae</taxon>
        <taxon>asterids</taxon>
        <taxon>lamiids</taxon>
        <taxon>Solanales</taxon>
        <taxon>Solanaceae</taxon>
        <taxon>Solanoideae</taxon>
        <taxon>Hyoscyameae</taxon>
        <taxon>Anisodus</taxon>
    </lineage>
</organism>
<keyword evidence="4" id="KW-1185">Reference proteome</keyword>
<feature type="transmembrane region" description="Helical" evidence="2">
    <location>
        <begin position="16"/>
        <end position="36"/>
    </location>
</feature>
<sequence length="95" mass="10465">MEFLEMRDPHMHLPSSLALVLLGAGLIAIGLIYLGLKKPFVEEQVEVRKLELQELVKMLHEAESHAQVRKDGSGAKKPVGPTGIISDGDKYVFIS</sequence>
<comment type="caution">
    <text evidence="3">The sequence shown here is derived from an EMBL/GenBank/DDBJ whole genome shotgun (WGS) entry which is preliminary data.</text>
</comment>